<proteinExistence type="predicted"/>
<reference evidence="2 3" key="1">
    <citation type="submission" date="2018-05" db="EMBL/GenBank/DDBJ databases">
        <title>Genomic Encyclopedia of Type Strains, Phase IV (KMG-IV): sequencing the most valuable type-strain genomes for metagenomic binning, comparative biology and taxonomic classification.</title>
        <authorList>
            <person name="Goeker M."/>
        </authorList>
    </citation>
    <scope>NUCLEOTIDE SEQUENCE [LARGE SCALE GENOMIC DNA]</scope>
    <source>
        <strain evidence="2 3">DSM 45480</strain>
    </source>
</reference>
<feature type="domain" description="SnoaL-like" evidence="1">
    <location>
        <begin position="14"/>
        <end position="120"/>
    </location>
</feature>
<evidence type="ECO:0000313" key="2">
    <source>
        <dbReference type="EMBL" id="PWK85391.1"/>
    </source>
</evidence>
<organism evidence="2 3">
    <name type="scientific">Lentzea atacamensis</name>
    <dbReference type="NCBI Taxonomy" id="531938"/>
    <lineage>
        <taxon>Bacteria</taxon>
        <taxon>Bacillati</taxon>
        <taxon>Actinomycetota</taxon>
        <taxon>Actinomycetes</taxon>
        <taxon>Pseudonocardiales</taxon>
        <taxon>Pseudonocardiaceae</taxon>
        <taxon>Lentzea</taxon>
    </lineage>
</organism>
<dbReference type="Pfam" id="PF12680">
    <property type="entry name" value="SnoaL_2"/>
    <property type="match status" value="1"/>
</dbReference>
<dbReference type="InterPro" id="IPR037401">
    <property type="entry name" value="SnoaL-like"/>
</dbReference>
<sequence>MSTEETRAVIAEFDRLMRAWDVDGLAALFAEEVDWDIPGDTATVPWIGKRATRAEVRAFYAEDVPKYLTPDRFAVDATLVDGALAVRTGDLRSQVQATGKWIETRFVQEFTVRDGKITRYLMHEDSWLVAQAVKP</sequence>
<dbReference type="SUPFAM" id="SSF54427">
    <property type="entry name" value="NTF2-like"/>
    <property type="match status" value="1"/>
</dbReference>
<dbReference type="AlphaFoldDB" id="A0A316HYZ7"/>
<dbReference type="Gene3D" id="3.10.450.50">
    <property type="match status" value="1"/>
</dbReference>
<evidence type="ECO:0000313" key="3">
    <source>
        <dbReference type="Proteomes" id="UP000246005"/>
    </source>
</evidence>
<protein>
    <recommendedName>
        <fullName evidence="1">SnoaL-like domain-containing protein</fullName>
    </recommendedName>
</protein>
<name>A0A316HYZ7_9PSEU</name>
<evidence type="ECO:0000259" key="1">
    <source>
        <dbReference type="Pfam" id="PF12680"/>
    </source>
</evidence>
<comment type="caution">
    <text evidence="2">The sequence shown here is derived from an EMBL/GenBank/DDBJ whole genome shotgun (WGS) entry which is preliminary data.</text>
</comment>
<accession>A0A316HYZ7</accession>
<dbReference type="Proteomes" id="UP000246005">
    <property type="component" value="Unassembled WGS sequence"/>
</dbReference>
<dbReference type="EMBL" id="QGHB01000006">
    <property type="protein sequence ID" value="PWK85391.1"/>
    <property type="molecule type" value="Genomic_DNA"/>
</dbReference>
<gene>
    <name evidence="2" type="ORF">C8D88_10619</name>
</gene>
<dbReference type="InterPro" id="IPR032710">
    <property type="entry name" value="NTF2-like_dom_sf"/>
</dbReference>
<dbReference type="RefSeq" id="WP_109638016.1">
    <property type="nucleotide sequence ID" value="NZ_QGHB01000006.1"/>
</dbReference>